<evidence type="ECO:0000313" key="4">
    <source>
        <dbReference type="Proteomes" id="UP000253551"/>
    </source>
</evidence>
<dbReference type="STRING" id="4846.A0A367IKK8"/>
<dbReference type="Pfam" id="PF10233">
    <property type="entry name" value="Cg6151-P"/>
    <property type="match status" value="1"/>
</dbReference>
<keyword evidence="4" id="KW-1185">Reference proteome</keyword>
<feature type="transmembrane region" description="Helical" evidence="2">
    <location>
        <begin position="42"/>
        <end position="61"/>
    </location>
</feature>
<dbReference type="AlphaFoldDB" id="A0A367IKK8"/>
<dbReference type="InterPro" id="IPR019365">
    <property type="entry name" value="TVP18/Ca-channel_flower"/>
</dbReference>
<dbReference type="GO" id="GO:0016020">
    <property type="term" value="C:membrane"/>
    <property type="evidence" value="ECO:0007669"/>
    <property type="project" value="InterPro"/>
</dbReference>
<dbReference type="Gene3D" id="1.20.5.170">
    <property type="match status" value="1"/>
</dbReference>
<feature type="non-terminal residue" evidence="3">
    <location>
        <position position="1"/>
    </location>
</feature>
<keyword evidence="2" id="KW-0472">Membrane</keyword>
<keyword evidence="2" id="KW-0812">Transmembrane</keyword>
<dbReference type="Proteomes" id="UP000253551">
    <property type="component" value="Unassembled WGS sequence"/>
</dbReference>
<protein>
    <submittedName>
        <fullName evidence="3">Uncharacterized protein</fullName>
    </submittedName>
</protein>
<dbReference type="OrthoDB" id="128924at2759"/>
<evidence type="ECO:0000256" key="2">
    <source>
        <dbReference type="SAM" id="Phobius"/>
    </source>
</evidence>
<feature type="compositionally biased region" description="Basic and acidic residues" evidence="1">
    <location>
        <begin position="144"/>
        <end position="154"/>
    </location>
</feature>
<organism evidence="3 4">
    <name type="scientific">Rhizopus stolonifer</name>
    <name type="common">Rhizopus nigricans</name>
    <dbReference type="NCBI Taxonomy" id="4846"/>
    <lineage>
        <taxon>Eukaryota</taxon>
        <taxon>Fungi</taxon>
        <taxon>Fungi incertae sedis</taxon>
        <taxon>Mucoromycota</taxon>
        <taxon>Mucoromycotina</taxon>
        <taxon>Mucoromycetes</taxon>
        <taxon>Mucorales</taxon>
        <taxon>Mucorineae</taxon>
        <taxon>Rhizopodaceae</taxon>
        <taxon>Rhizopus</taxon>
    </lineage>
</organism>
<gene>
    <name evidence="3" type="ORF">CU098_000140</name>
</gene>
<dbReference type="EMBL" id="PJQM01007526">
    <property type="protein sequence ID" value="RCH78061.1"/>
    <property type="molecule type" value="Genomic_DNA"/>
</dbReference>
<name>A0A367IKK8_RHIST</name>
<reference evidence="3 4" key="1">
    <citation type="journal article" date="2018" name="G3 (Bethesda)">
        <title>Phylogenetic and Phylogenomic Definition of Rhizopus Species.</title>
        <authorList>
            <person name="Gryganskyi A.P."/>
            <person name="Golan J."/>
            <person name="Dolatabadi S."/>
            <person name="Mondo S."/>
            <person name="Robb S."/>
            <person name="Idnurm A."/>
            <person name="Muszewska A."/>
            <person name="Steczkiewicz K."/>
            <person name="Masonjones S."/>
            <person name="Liao H.L."/>
            <person name="Gajdeczka M.T."/>
            <person name="Anike F."/>
            <person name="Vuek A."/>
            <person name="Anishchenko I.M."/>
            <person name="Voigt K."/>
            <person name="de Hoog G.S."/>
            <person name="Smith M.E."/>
            <person name="Heitman J."/>
            <person name="Vilgalys R."/>
            <person name="Stajich J.E."/>
        </authorList>
    </citation>
    <scope>NUCLEOTIDE SEQUENCE [LARGE SCALE GENOMIC DNA]</scope>
    <source>
        <strain evidence="3 4">LSU 92-RS-03</strain>
    </source>
</reference>
<dbReference type="SUPFAM" id="SSF57997">
    <property type="entry name" value="Tropomyosin"/>
    <property type="match status" value="1"/>
</dbReference>
<evidence type="ECO:0000256" key="1">
    <source>
        <dbReference type="SAM" id="MobiDB-lite"/>
    </source>
</evidence>
<proteinExistence type="predicted"/>
<evidence type="ECO:0000313" key="3">
    <source>
        <dbReference type="EMBL" id="RCH78061.1"/>
    </source>
</evidence>
<sequence length="197" mass="22018">KIDVPNNDTFISYFENCYFRAAMYLVFAVVMFLSNLLNVGPLIATGVSLLLAAICYGIGAATGQAFASSRLFGGSGVDNVKLSLLRSEAESARTTGDEYAAKIKTLEDENIQKEHEITSVLVKIKRLEEKLKKAQDESSVVDTKSSDSVHREEQAEQNVVQLEQRLEEAEKKYEELKEKNQTIKEAMEEFVRQLDVA</sequence>
<keyword evidence="2" id="KW-1133">Transmembrane helix</keyword>
<accession>A0A367IKK8</accession>
<feature type="region of interest" description="Disordered" evidence="1">
    <location>
        <begin position="135"/>
        <end position="159"/>
    </location>
</feature>
<comment type="caution">
    <text evidence="3">The sequence shown here is derived from an EMBL/GenBank/DDBJ whole genome shotgun (WGS) entry which is preliminary data.</text>
</comment>
<feature type="transmembrane region" description="Helical" evidence="2">
    <location>
        <begin position="17"/>
        <end position="36"/>
    </location>
</feature>